<protein>
    <submittedName>
        <fullName evidence="1">Uncharacterized protein</fullName>
    </submittedName>
</protein>
<reference evidence="1" key="1">
    <citation type="submission" date="2022-04" db="EMBL/GenBank/DDBJ databases">
        <title>Genome of the entomopathogenic fungus Entomophthora muscae.</title>
        <authorList>
            <person name="Elya C."/>
            <person name="Lovett B.R."/>
            <person name="Lee E."/>
            <person name="Macias A.M."/>
            <person name="Hajek A.E."/>
            <person name="De Bivort B.L."/>
            <person name="Kasson M.T."/>
            <person name="De Fine Licht H.H."/>
            <person name="Stajich J.E."/>
        </authorList>
    </citation>
    <scope>NUCLEOTIDE SEQUENCE</scope>
    <source>
        <strain evidence="1">Berkeley</strain>
    </source>
</reference>
<dbReference type="EMBL" id="QTSX02006059">
    <property type="protein sequence ID" value="KAJ9056048.1"/>
    <property type="molecule type" value="Genomic_DNA"/>
</dbReference>
<gene>
    <name evidence="1" type="ORF">DSO57_1037036</name>
</gene>
<dbReference type="Proteomes" id="UP001165960">
    <property type="component" value="Unassembled WGS sequence"/>
</dbReference>
<sequence>MAGQQASNSSYSNLHPQEQLLGRPLQENPLFQQQQQQQQQQHQSQMQNLQQQSILQDLQLQQQMFQPLQNMPSQQPNHESPIQQDLFSQASSSLGPGQNSGAMPPSPFYGSMPMNSNHGVLNRANLQFEGNLEDMMANWSDDEKTSSRRLVQFWRRHENNTIFSRFQAISPADRSPNSIVISCIYWREKGHYVVTSVDCILLLEALIAVRFTVEEKNRIRRNLEGFRPLTIAKCKSDTADFFRLIMAFPNPKPRNIEKDVKVFPWRILSFALQKIVSKYAAGFTPSFGMNMPSFGGMTNMNSGLPSPAGPHGRMDSSFGNGFPVRANMQRRFSQPINSMNMGRYHPYSMGAPPVNRFASNFSSRQPSISEIPDEFNLKEIEANVGPRPPSAQSGHINPALSEDTSIASLNLETNFGQNFGPSFQDRSNVNFDSDFLAPGNSMMPSSFRQNINPRRHSLSDPYSLQRFQAMRLGINPMTLSSTGEEPPSGFDFSSNQGLGSLNNNAAFTIKEEDEFPTSGSGNNPMMSNGNSASRMRPANFYGGTMSNCNANDSNLSDSMAFLGNQGFNQLSNNGVYGNLNGMSFNMQSTSGEDSQIPPSYNS</sequence>
<evidence type="ECO:0000313" key="1">
    <source>
        <dbReference type="EMBL" id="KAJ9056048.1"/>
    </source>
</evidence>
<name>A0ACC2S1A9_9FUNG</name>
<accession>A0ACC2S1A9</accession>
<evidence type="ECO:0000313" key="2">
    <source>
        <dbReference type="Proteomes" id="UP001165960"/>
    </source>
</evidence>
<organism evidence="1 2">
    <name type="scientific">Entomophthora muscae</name>
    <dbReference type="NCBI Taxonomy" id="34485"/>
    <lineage>
        <taxon>Eukaryota</taxon>
        <taxon>Fungi</taxon>
        <taxon>Fungi incertae sedis</taxon>
        <taxon>Zoopagomycota</taxon>
        <taxon>Entomophthoromycotina</taxon>
        <taxon>Entomophthoromycetes</taxon>
        <taxon>Entomophthorales</taxon>
        <taxon>Entomophthoraceae</taxon>
        <taxon>Entomophthora</taxon>
    </lineage>
</organism>
<comment type="caution">
    <text evidence="1">The sequence shown here is derived from an EMBL/GenBank/DDBJ whole genome shotgun (WGS) entry which is preliminary data.</text>
</comment>
<proteinExistence type="predicted"/>
<keyword evidence="2" id="KW-1185">Reference proteome</keyword>